<evidence type="ECO:0000256" key="15">
    <source>
        <dbReference type="ARBA" id="ARBA00067232"/>
    </source>
</evidence>
<keyword evidence="11" id="KW-0238">DNA-binding</keyword>
<name>A0A2Y9DNB1_TRIMA</name>
<feature type="domain" description="C2H2-type" evidence="19">
    <location>
        <begin position="387"/>
        <end position="417"/>
    </location>
</feature>
<dbReference type="FunFam" id="3.30.160.60:FF:000503">
    <property type="entry name" value="Zinc finger protein 276"/>
    <property type="match status" value="1"/>
</dbReference>
<feature type="compositionally biased region" description="Basic and acidic residues" evidence="18">
    <location>
        <begin position="310"/>
        <end position="330"/>
    </location>
</feature>
<dbReference type="PANTHER" id="PTHR24379:SF121">
    <property type="entry name" value="C2H2-TYPE DOMAIN-CONTAINING PROTEIN"/>
    <property type="match status" value="1"/>
</dbReference>
<evidence type="ECO:0000256" key="2">
    <source>
        <dbReference type="ARBA" id="ARBA00004123"/>
    </source>
</evidence>
<feature type="domain" description="C2H2-type" evidence="19">
    <location>
        <begin position="476"/>
        <end position="504"/>
    </location>
</feature>
<protein>
    <recommendedName>
        <fullName evidence="15">Zinc finger protein 276</fullName>
    </recommendedName>
</protein>
<feature type="binding site" evidence="17">
    <location>
        <position position="7"/>
    </location>
    <ligand>
        <name>Zn(2+)</name>
        <dbReference type="ChEBI" id="CHEBI:29105"/>
    </ligand>
</feature>
<keyword evidence="8 17" id="KW-0862">Zinc</keyword>
<dbReference type="FunCoup" id="A0A2Y9DNB1">
    <property type="interactions" value="541"/>
</dbReference>
<dbReference type="InterPro" id="IPR013087">
    <property type="entry name" value="Znf_C2H2_type"/>
</dbReference>
<dbReference type="CTD" id="92822"/>
<reference evidence="22" key="1">
    <citation type="submission" date="2025-08" db="UniProtKB">
        <authorList>
            <consortium name="RefSeq"/>
        </authorList>
    </citation>
    <scope>IDENTIFICATION</scope>
</reference>
<keyword evidence="21" id="KW-1185">Reference proteome</keyword>
<evidence type="ECO:0000259" key="19">
    <source>
        <dbReference type="PROSITE" id="PS50157"/>
    </source>
</evidence>
<feature type="domain" description="ZAD" evidence="20">
    <location>
        <begin position="2"/>
        <end position="88"/>
    </location>
</feature>
<dbReference type="RefSeq" id="XP_004377829.1">
    <property type="nucleotide sequence ID" value="XM_004377772.3"/>
</dbReference>
<evidence type="ECO:0000256" key="5">
    <source>
        <dbReference type="ARBA" id="ARBA00022723"/>
    </source>
</evidence>
<feature type="region of interest" description="Disordered" evidence="18">
    <location>
        <begin position="195"/>
        <end position="343"/>
    </location>
</feature>
<sequence>MGHCRLCHGKFSSRSLRSISGRGSGESVGRTPPGERIFIRDFQRLLGVPVLQDPALSPFVCKNCHAQFYQCHSLLSSFLQRVNASPTRRQKACAKAGTQPQTAAEEGTCPGDLVTWSPQCLQALVGWVHGHAADCGALPNLQRTLSSEYCGVIQAVWACSQGHDYVMDTDSGCGALVLDSTLAVKWEWDKETAPHLTPSWGPHPAGAALQHCQGRGTKAEAETEALPSMDVAQPPSDGSPVGPGQSPLPQPSPPPSGAPGQLSEKQVLSSTSDDRVKDEFSDLSEGDFLSDDERDKKQNAPSSDESFEPYPEKKVSSRKSEEAKHSEEPKTRKKPGPKPGWKKKFRCEREELPTIYKCPYQGCTAVYRGADGMKKHIKEHHEEVRERPCPHPGCNKVFMIDRYLQRHVKLIHTEVRNYICDECGQTFKQRKHLLVHQMRHSGAKPLQCEVCGFQCRQRASLKYHMTKHKAETELDFACDQCGRRFEKAHNLNVHMSMVHPLTQTQDKARPLETEPPGLPGALGTEEGQAVKPEPT</sequence>
<evidence type="ECO:0000256" key="17">
    <source>
        <dbReference type="PROSITE-ProRule" id="PRU01263"/>
    </source>
</evidence>
<dbReference type="FunFam" id="3.30.160.60:FF:000400">
    <property type="entry name" value="Zinc finger protein 276"/>
    <property type="match status" value="1"/>
</dbReference>
<keyword evidence="13" id="KW-0539">Nucleus</keyword>
<dbReference type="PANTHER" id="PTHR24379">
    <property type="entry name" value="KRAB AND ZINC FINGER DOMAIN-CONTAINING"/>
    <property type="match status" value="1"/>
</dbReference>
<feature type="binding site" evidence="17">
    <location>
        <position position="64"/>
    </location>
    <ligand>
        <name>Zn(2+)</name>
        <dbReference type="ChEBI" id="CHEBI:29105"/>
    </ligand>
</feature>
<dbReference type="OrthoDB" id="8823111at2759"/>
<dbReference type="PROSITE" id="PS51915">
    <property type="entry name" value="ZAD"/>
    <property type="match status" value="1"/>
</dbReference>
<dbReference type="PROSITE" id="PS50157">
    <property type="entry name" value="ZINC_FINGER_C2H2_2"/>
    <property type="match status" value="4"/>
</dbReference>
<dbReference type="KEGG" id="tmu:101359722"/>
<organism evidence="21 22">
    <name type="scientific">Trichechus manatus latirostris</name>
    <name type="common">Florida manatee</name>
    <dbReference type="NCBI Taxonomy" id="127582"/>
    <lineage>
        <taxon>Eukaryota</taxon>
        <taxon>Metazoa</taxon>
        <taxon>Chordata</taxon>
        <taxon>Craniata</taxon>
        <taxon>Vertebrata</taxon>
        <taxon>Euteleostomi</taxon>
        <taxon>Mammalia</taxon>
        <taxon>Eutheria</taxon>
        <taxon>Afrotheria</taxon>
        <taxon>Sirenia</taxon>
        <taxon>Trichechidae</taxon>
        <taxon>Trichechus</taxon>
    </lineage>
</organism>
<dbReference type="STRING" id="127582.A0A2Y9DNB1"/>
<dbReference type="Proteomes" id="UP000248480">
    <property type="component" value="Unplaced"/>
</dbReference>
<evidence type="ECO:0000313" key="22">
    <source>
        <dbReference type="RefSeq" id="XP_004377829.1"/>
    </source>
</evidence>
<keyword evidence="5 17" id="KW-0479">Metal-binding</keyword>
<dbReference type="GO" id="GO:0008270">
    <property type="term" value="F:zinc ion binding"/>
    <property type="evidence" value="ECO:0007669"/>
    <property type="project" value="UniProtKB-UniRule"/>
</dbReference>
<feature type="compositionally biased region" description="Basic residues" evidence="18">
    <location>
        <begin position="331"/>
        <end position="343"/>
    </location>
</feature>
<feature type="compositionally biased region" description="Acidic residues" evidence="18">
    <location>
        <begin position="281"/>
        <end position="290"/>
    </location>
</feature>
<feature type="binding site" evidence="17">
    <location>
        <position position="4"/>
    </location>
    <ligand>
        <name>Zn(2+)</name>
        <dbReference type="ChEBI" id="CHEBI:29105"/>
    </ligand>
</feature>
<evidence type="ECO:0000256" key="12">
    <source>
        <dbReference type="ARBA" id="ARBA00023163"/>
    </source>
</evidence>
<dbReference type="InterPro" id="IPR012934">
    <property type="entry name" value="Znf_AD"/>
</dbReference>
<dbReference type="GO" id="GO:0003677">
    <property type="term" value="F:DNA binding"/>
    <property type="evidence" value="ECO:0007669"/>
    <property type="project" value="UniProtKB-KW"/>
</dbReference>
<evidence type="ECO:0000256" key="4">
    <source>
        <dbReference type="ARBA" id="ARBA00022454"/>
    </source>
</evidence>
<evidence type="ECO:0000256" key="10">
    <source>
        <dbReference type="ARBA" id="ARBA00023015"/>
    </source>
</evidence>
<evidence type="ECO:0000256" key="7">
    <source>
        <dbReference type="ARBA" id="ARBA00022771"/>
    </source>
</evidence>
<keyword evidence="4" id="KW-0158">Chromosome</keyword>
<evidence type="ECO:0000256" key="6">
    <source>
        <dbReference type="ARBA" id="ARBA00022737"/>
    </source>
</evidence>
<dbReference type="AlphaFoldDB" id="A0A2Y9DNB1"/>
<dbReference type="SUPFAM" id="SSF57667">
    <property type="entry name" value="beta-beta-alpha zinc fingers"/>
    <property type="match status" value="2"/>
</dbReference>
<feature type="compositionally biased region" description="Pro residues" evidence="18">
    <location>
        <begin position="246"/>
        <end position="257"/>
    </location>
</feature>
<dbReference type="Pfam" id="PF00096">
    <property type="entry name" value="zf-C2H2"/>
    <property type="match status" value="2"/>
</dbReference>
<feature type="region of interest" description="Disordered" evidence="18">
    <location>
        <begin position="507"/>
        <end position="535"/>
    </location>
</feature>
<keyword evidence="6" id="KW-0677">Repeat</keyword>
<evidence type="ECO:0000256" key="1">
    <source>
        <dbReference type="ARBA" id="ARBA00003767"/>
    </source>
</evidence>
<feature type="domain" description="C2H2-type" evidence="19">
    <location>
        <begin position="446"/>
        <end position="473"/>
    </location>
</feature>
<comment type="subcellular location">
    <subcellularLocation>
        <location evidence="3">Chromosome</location>
        <location evidence="3">Centromere</location>
        <location evidence="3">Kinetochore</location>
    </subcellularLocation>
    <subcellularLocation>
        <location evidence="2">Nucleus</location>
    </subcellularLocation>
</comment>
<dbReference type="GO" id="GO:0005634">
    <property type="term" value="C:nucleus"/>
    <property type="evidence" value="ECO:0007669"/>
    <property type="project" value="UniProtKB-SubCell"/>
</dbReference>
<evidence type="ECO:0000256" key="3">
    <source>
        <dbReference type="ARBA" id="ARBA00004629"/>
    </source>
</evidence>
<feature type="domain" description="C2H2-type" evidence="19">
    <location>
        <begin position="418"/>
        <end position="445"/>
    </location>
</feature>
<dbReference type="FunFam" id="3.30.160.60:FF:000219">
    <property type="entry name" value="Zinc finger protein 276"/>
    <property type="match status" value="1"/>
</dbReference>
<evidence type="ECO:0000256" key="11">
    <source>
        <dbReference type="ARBA" id="ARBA00023125"/>
    </source>
</evidence>
<keyword evidence="10" id="KW-0805">Transcription regulation</keyword>
<dbReference type="GeneID" id="101359722"/>
<keyword evidence="9" id="KW-0995">Kinetochore</keyword>
<keyword evidence="14" id="KW-0137">Centromere</keyword>
<dbReference type="Pfam" id="PF07776">
    <property type="entry name" value="zf-AD"/>
    <property type="match status" value="1"/>
</dbReference>
<evidence type="ECO:0000256" key="16">
    <source>
        <dbReference type="PROSITE-ProRule" id="PRU00042"/>
    </source>
</evidence>
<accession>A0A2Y9DNB1</accession>
<keyword evidence="7 16" id="KW-0863">Zinc-finger</keyword>
<evidence type="ECO:0000313" key="21">
    <source>
        <dbReference type="Proteomes" id="UP000248480"/>
    </source>
</evidence>
<gene>
    <name evidence="22" type="primary">ZNF276</name>
</gene>
<keyword evidence="12" id="KW-0804">Transcription</keyword>
<evidence type="ECO:0000256" key="18">
    <source>
        <dbReference type="SAM" id="MobiDB-lite"/>
    </source>
</evidence>
<dbReference type="SMART" id="SM00355">
    <property type="entry name" value="ZnF_C2H2"/>
    <property type="match status" value="5"/>
</dbReference>
<evidence type="ECO:0000256" key="13">
    <source>
        <dbReference type="ARBA" id="ARBA00023242"/>
    </source>
</evidence>
<dbReference type="Gene3D" id="3.30.160.60">
    <property type="entry name" value="Classic Zinc Finger"/>
    <property type="match status" value="4"/>
</dbReference>
<evidence type="ECO:0000256" key="8">
    <source>
        <dbReference type="ARBA" id="ARBA00022833"/>
    </source>
</evidence>
<dbReference type="InParanoid" id="A0A2Y9DNB1"/>
<dbReference type="PROSITE" id="PS00028">
    <property type="entry name" value="ZINC_FINGER_C2H2_1"/>
    <property type="match status" value="3"/>
</dbReference>
<feature type="binding site" evidence="17">
    <location>
        <position position="61"/>
    </location>
    <ligand>
        <name>Zn(2+)</name>
        <dbReference type="ChEBI" id="CHEBI:29105"/>
    </ligand>
</feature>
<evidence type="ECO:0000256" key="9">
    <source>
        <dbReference type="ARBA" id="ARBA00022838"/>
    </source>
</evidence>
<dbReference type="GO" id="GO:0000776">
    <property type="term" value="C:kinetochore"/>
    <property type="evidence" value="ECO:0007669"/>
    <property type="project" value="UniProtKB-KW"/>
</dbReference>
<dbReference type="InterPro" id="IPR036236">
    <property type="entry name" value="Znf_C2H2_sf"/>
</dbReference>
<comment type="function">
    <text evidence="1">May be involved in transcriptional regulation.</text>
</comment>
<evidence type="ECO:0000259" key="20">
    <source>
        <dbReference type="PROSITE" id="PS51915"/>
    </source>
</evidence>
<evidence type="ECO:0000256" key="14">
    <source>
        <dbReference type="ARBA" id="ARBA00023328"/>
    </source>
</evidence>
<proteinExistence type="predicted"/>